<name>A0A0C9Y7F3_9AGAM</name>
<dbReference type="Proteomes" id="UP000054018">
    <property type="component" value="Unassembled WGS sequence"/>
</dbReference>
<evidence type="ECO:0000313" key="1">
    <source>
        <dbReference type="EMBL" id="KIK20600.1"/>
    </source>
</evidence>
<reference evidence="2" key="2">
    <citation type="submission" date="2015-01" db="EMBL/GenBank/DDBJ databases">
        <title>Evolutionary Origins and Diversification of the Mycorrhizal Mutualists.</title>
        <authorList>
            <consortium name="DOE Joint Genome Institute"/>
            <consortium name="Mycorrhizal Genomics Consortium"/>
            <person name="Kohler A."/>
            <person name="Kuo A."/>
            <person name="Nagy L.G."/>
            <person name="Floudas D."/>
            <person name="Copeland A."/>
            <person name="Barry K.W."/>
            <person name="Cichocki N."/>
            <person name="Veneault-Fourrey C."/>
            <person name="LaButti K."/>
            <person name="Lindquist E.A."/>
            <person name="Lipzen A."/>
            <person name="Lundell T."/>
            <person name="Morin E."/>
            <person name="Murat C."/>
            <person name="Riley R."/>
            <person name="Ohm R."/>
            <person name="Sun H."/>
            <person name="Tunlid A."/>
            <person name="Henrissat B."/>
            <person name="Grigoriev I.V."/>
            <person name="Hibbett D.S."/>
            <person name="Martin F."/>
        </authorList>
    </citation>
    <scope>NUCLEOTIDE SEQUENCE [LARGE SCALE GENOMIC DNA]</scope>
    <source>
        <strain evidence="2">441</strain>
    </source>
</reference>
<dbReference type="HOGENOM" id="CLU_2016172_0_0_1"/>
<dbReference type="AlphaFoldDB" id="A0A0C9Y7F3"/>
<proteinExistence type="predicted"/>
<accession>A0A0C9Y7F3</accession>
<sequence>MTCRSRCLDWPPRSMFRGIHDLHMYGSPPNDLPFLACLHPRLPSKPGMFDCERRHRFTALDTWTTFHGSFSKESVAPTYKLALPTLLSTSSLSSVHHHLQKHAPSVFVLIPRPGGIRCACLSF</sequence>
<dbReference type="EMBL" id="KN833762">
    <property type="protein sequence ID" value="KIK20600.1"/>
    <property type="molecule type" value="Genomic_DNA"/>
</dbReference>
<gene>
    <name evidence="1" type="ORF">PISMIDRAFT_578425</name>
</gene>
<reference evidence="1 2" key="1">
    <citation type="submission" date="2014-04" db="EMBL/GenBank/DDBJ databases">
        <authorList>
            <consortium name="DOE Joint Genome Institute"/>
            <person name="Kuo A."/>
            <person name="Kohler A."/>
            <person name="Costa M.D."/>
            <person name="Nagy L.G."/>
            <person name="Floudas D."/>
            <person name="Copeland A."/>
            <person name="Barry K.W."/>
            <person name="Cichocki N."/>
            <person name="Veneault-Fourrey C."/>
            <person name="LaButti K."/>
            <person name="Lindquist E.A."/>
            <person name="Lipzen A."/>
            <person name="Lundell T."/>
            <person name="Morin E."/>
            <person name="Murat C."/>
            <person name="Sun H."/>
            <person name="Tunlid A."/>
            <person name="Henrissat B."/>
            <person name="Grigoriev I.V."/>
            <person name="Hibbett D.S."/>
            <person name="Martin F."/>
            <person name="Nordberg H.P."/>
            <person name="Cantor M.N."/>
            <person name="Hua S.X."/>
        </authorList>
    </citation>
    <scope>NUCLEOTIDE SEQUENCE [LARGE SCALE GENOMIC DNA]</scope>
    <source>
        <strain evidence="1 2">441</strain>
    </source>
</reference>
<keyword evidence="2" id="KW-1185">Reference proteome</keyword>
<organism evidence="1 2">
    <name type="scientific">Pisolithus microcarpus 441</name>
    <dbReference type="NCBI Taxonomy" id="765257"/>
    <lineage>
        <taxon>Eukaryota</taxon>
        <taxon>Fungi</taxon>
        <taxon>Dikarya</taxon>
        <taxon>Basidiomycota</taxon>
        <taxon>Agaricomycotina</taxon>
        <taxon>Agaricomycetes</taxon>
        <taxon>Agaricomycetidae</taxon>
        <taxon>Boletales</taxon>
        <taxon>Sclerodermatineae</taxon>
        <taxon>Pisolithaceae</taxon>
        <taxon>Pisolithus</taxon>
    </lineage>
</organism>
<evidence type="ECO:0000313" key="2">
    <source>
        <dbReference type="Proteomes" id="UP000054018"/>
    </source>
</evidence>
<protein>
    <submittedName>
        <fullName evidence="1">Uncharacterized protein</fullName>
    </submittedName>
</protein>